<dbReference type="GO" id="GO:0046872">
    <property type="term" value="F:metal ion binding"/>
    <property type="evidence" value="ECO:0007669"/>
    <property type="project" value="UniProtKB-KW"/>
</dbReference>
<dbReference type="PANTHER" id="PTHR15162:SF7">
    <property type="entry name" value="SUCCINYLGLUTAMATE DESUCCINYLASE"/>
    <property type="match status" value="1"/>
</dbReference>
<evidence type="ECO:0000256" key="2">
    <source>
        <dbReference type="ARBA" id="ARBA00022723"/>
    </source>
</evidence>
<dbReference type="GO" id="GO:0016788">
    <property type="term" value="F:hydrolase activity, acting on ester bonds"/>
    <property type="evidence" value="ECO:0007669"/>
    <property type="project" value="InterPro"/>
</dbReference>
<keyword evidence="4" id="KW-0862">Zinc</keyword>
<dbReference type="OrthoDB" id="7813621at2"/>
<dbReference type="GO" id="GO:0005829">
    <property type="term" value="C:cytosol"/>
    <property type="evidence" value="ECO:0007669"/>
    <property type="project" value="TreeGrafter"/>
</dbReference>
<feature type="domain" description="Succinylglutamate desuccinylase/Aspartoacylase catalytic" evidence="5">
    <location>
        <begin position="42"/>
        <end position="145"/>
    </location>
</feature>
<name>A0A2C7AC68_9PROT</name>
<keyword evidence="3" id="KW-0378">Hydrolase</keyword>
<comment type="caution">
    <text evidence="6">The sequence shown here is derived from an EMBL/GenBank/DDBJ whole genome shotgun (WGS) entry which is preliminary data.</text>
</comment>
<comment type="cofactor">
    <cofactor evidence="1">
        <name>Zn(2+)</name>
        <dbReference type="ChEBI" id="CHEBI:29105"/>
    </cofactor>
</comment>
<proteinExistence type="predicted"/>
<reference evidence="6 7" key="1">
    <citation type="submission" date="2017-10" db="EMBL/GenBank/DDBJ databases">
        <authorList>
            <person name="Banno H."/>
            <person name="Chua N.-H."/>
        </authorList>
    </citation>
    <scope>NUCLEOTIDE SEQUENCE [LARGE SCALE GENOMIC DNA]</scope>
    <source>
        <strain evidence="6 7">YW11</strain>
    </source>
</reference>
<sequence>MSGGPDRSFLPHFPVELPVPDLRPWLPGNMLPGVWSFAAEAPGPHVALCSLIHGNEIAGALLLSRWLEQGMRPARGRLTFIFANLRAFARFDPADPTLSRYVDEDLNRVWCERVLNGPRQSAELSRARELLPAIGTVDVLLDLHSMLWPSDPLILCGSVPRAQALGLRLGVPPLVVADQGHTTGLRLIDHRGFTRPEGGRAALLVEGGQHWEAATLATLEACATALLRETGVLEPPPALPLAAPWVAPSRMAVVTRTVIAGTHSFSFVEPFRGGTVIPRRNTLLALDGETEIRTPHDDCLLVMPSPRTMRGHTAVRLARFLDPVEG</sequence>
<dbReference type="InterPro" id="IPR055438">
    <property type="entry name" value="AstE_AspA_cat"/>
</dbReference>
<keyword evidence="7" id="KW-1185">Reference proteome</keyword>
<accession>A0A2C7AC68</accession>
<dbReference type="PANTHER" id="PTHR15162">
    <property type="entry name" value="ASPARTOACYLASE"/>
    <property type="match status" value="1"/>
</dbReference>
<evidence type="ECO:0000256" key="1">
    <source>
        <dbReference type="ARBA" id="ARBA00001947"/>
    </source>
</evidence>
<gene>
    <name evidence="6" type="ORF">CR162_05215</name>
</gene>
<keyword evidence="2" id="KW-0479">Metal-binding</keyword>
<dbReference type="Proteomes" id="UP000223527">
    <property type="component" value="Unassembled WGS sequence"/>
</dbReference>
<dbReference type="InterPro" id="IPR050178">
    <property type="entry name" value="AspA/AstE_fam"/>
</dbReference>
<evidence type="ECO:0000313" key="7">
    <source>
        <dbReference type="Proteomes" id="UP000223527"/>
    </source>
</evidence>
<dbReference type="EMBL" id="PDNU01000005">
    <property type="protein sequence ID" value="PHK96000.1"/>
    <property type="molecule type" value="Genomic_DNA"/>
</dbReference>
<organism evidence="6 7">
    <name type="scientific">Teichococcus rhizosphaerae</name>
    <dbReference type="NCBI Taxonomy" id="1335062"/>
    <lineage>
        <taxon>Bacteria</taxon>
        <taxon>Pseudomonadati</taxon>
        <taxon>Pseudomonadota</taxon>
        <taxon>Alphaproteobacteria</taxon>
        <taxon>Acetobacterales</taxon>
        <taxon>Roseomonadaceae</taxon>
        <taxon>Roseomonas</taxon>
    </lineage>
</organism>
<dbReference type="AlphaFoldDB" id="A0A2C7AC68"/>
<dbReference type="Pfam" id="PF24827">
    <property type="entry name" value="AstE_AspA_cat"/>
    <property type="match status" value="1"/>
</dbReference>
<evidence type="ECO:0000313" key="6">
    <source>
        <dbReference type="EMBL" id="PHK96000.1"/>
    </source>
</evidence>
<evidence type="ECO:0000256" key="4">
    <source>
        <dbReference type="ARBA" id="ARBA00022833"/>
    </source>
</evidence>
<protein>
    <submittedName>
        <fullName evidence="6">Peptidase M14</fullName>
    </submittedName>
</protein>
<evidence type="ECO:0000259" key="5">
    <source>
        <dbReference type="Pfam" id="PF24827"/>
    </source>
</evidence>
<dbReference type="Gene3D" id="3.40.630.10">
    <property type="entry name" value="Zn peptidases"/>
    <property type="match status" value="1"/>
</dbReference>
<dbReference type="SUPFAM" id="SSF53187">
    <property type="entry name" value="Zn-dependent exopeptidases"/>
    <property type="match status" value="1"/>
</dbReference>
<evidence type="ECO:0000256" key="3">
    <source>
        <dbReference type="ARBA" id="ARBA00022801"/>
    </source>
</evidence>